<dbReference type="SUPFAM" id="SSF48208">
    <property type="entry name" value="Six-hairpin glycosidases"/>
    <property type="match status" value="1"/>
</dbReference>
<keyword evidence="1" id="KW-0732">Signal</keyword>
<gene>
    <name evidence="5" type="ORF">F3D66_26285</name>
</gene>
<dbReference type="RefSeq" id="WP_044917879.1">
    <property type="nucleotide sequence ID" value="NZ_DAWEDY010000063.1"/>
</dbReference>
<dbReference type="InterPro" id="IPR049174">
    <property type="entry name" value="Beta-AFase-like"/>
</dbReference>
<dbReference type="PANTHER" id="PTHR43465:SF1">
    <property type="entry name" value="NON-REDUCING END BETA-L-ARABINOFURANOSIDASE"/>
    <property type="match status" value="1"/>
</dbReference>
<dbReference type="Pfam" id="PF20736">
    <property type="entry name" value="Glyco_hydro127M"/>
    <property type="match status" value="1"/>
</dbReference>
<evidence type="ECO:0000259" key="3">
    <source>
        <dbReference type="Pfam" id="PF20736"/>
    </source>
</evidence>
<evidence type="ECO:0000259" key="4">
    <source>
        <dbReference type="Pfam" id="PF20737"/>
    </source>
</evidence>
<dbReference type="PANTHER" id="PTHR43465">
    <property type="entry name" value="DUF1680 DOMAIN PROTEIN (AFU_ORTHOLOGUE AFUA_1G08910)"/>
    <property type="match status" value="1"/>
</dbReference>
<sequence>MKKRLLLLAMLAHTLGSTVSAQQNAYVAATENAYVKARGADMGEVKWTKGFWKDRFDMVMPNLIPAQYKYFMEFSEYNFKILADGADGSKGFKGTYWQDGDYFKWLEAQIAVYAVTKDPELLKVIQEKASRLARSVAEDGYFTTHTQIGFGVTGSERAWNKPFKNTQRFKGPGFHETYNMGHFLTLACVHYRVTKDRTLLDAAIKVGDFLDKYFAKITPELADVDFNPTQIMGLMELYRSTGEKRYLDCANRFITGRGNKNGKTQNQNDTKLRKEHRAVGHAVLGPVLYIGAADYVAEINDKELLVALETIWNDMYNRKASFTGGLGNVHRGGSETPRNATECVHEAFGFPYQLQNSTAYNETCATFYGAYYSWRLFMLTGNPMYLDVMEKAFYNNLSSMGLDGKSYFYTNVLRWYGKQHPLLSLDFHQRWTEECTCVCCPTSLVRFLAETKDYAYAKDENSLFVTLYGSNEIDTKINGKNVRFEQVTNYPWDDKIEMNYKGDKNAEFSLKLRIPAWAIGATLKVNGIDMPINTGVFAVVNRKWKSGDKVELVLPMKPILNEGNPKVEEVRNQLAVSYGPLTYCVEGIDLPNKVKIEDILLPVDAKFDVKYEKDLLGGVKTLTTDAYVRTKRFDENKLYAPLQTGYKPFKLKLIPYYTWSNRGEHEMSVFIPAKW</sequence>
<evidence type="ECO:0000259" key="2">
    <source>
        <dbReference type="Pfam" id="PF07944"/>
    </source>
</evidence>
<proteinExistence type="predicted"/>
<feature type="domain" description="Non-reducing end beta-L-arabinofuranosidase-like GH127 catalytic" evidence="2">
    <location>
        <begin position="44"/>
        <end position="451"/>
    </location>
</feature>
<feature type="signal peptide" evidence="1">
    <location>
        <begin position="1"/>
        <end position="21"/>
    </location>
</feature>
<dbReference type="Pfam" id="PF07944">
    <property type="entry name" value="Beta-AFase-like_GH127_cat"/>
    <property type="match status" value="1"/>
</dbReference>
<dbReference type="GO" id="GO:0005975">
    <property type="term" value="P:carbohydrate metabolic process"/>
    <property type="evidence" value="ECO:0007669"/>
    <property type="project" value="InterPro"/>
</dbReference>
<dbReference type="AlphaFoldDB" id="A0A5M5D3M7"/>
<feature type="domain" description="Non-reducing end beta-L-arabinofuranosidase-like GH127 C-terminal" evidence="4">
    <location>
        <begin position="562"/>
        <end position="672"/>
    </location>
</feature>
<dbReference type="Proteomes" id="UP000473905">
    <property type="component" value="Unassembled WGS sequence"/>
</dbReference>
<keyword evidence="5" id="KW-0378">Hydrolase</keyword>
<name>A0A5M5D3M7_BACOV</name>
<dbReference type="Pfam" id="PF20737">
    <property type="entry name" value="Glyco_hydro127C"/>
    <property type="match status" value="1"/>
</dbReference>
<evidence type="ECO:0000313" key="5">
    <source>
        <dbReference type="EMBL" id="KAA4089863.1"/>
    </source>
</evidence>
<accession>A0A5M5D3M7</accession>
<protein>
    <submittedName>
        <fullName evidence="5">Glycoside hydrolase family 127 protein</fullName>
    </submittedName>
</protein>
<feature type="chain" id="PRO_5030132672" evidence="1">
    <location>
        <begin position="22"/>
        <end position="675"/>
    </location>
</feature>
<dbReference type="GO" id="GO:0016787">
    <property type="term" value="F:hydrolase activity"/>
    <property type="evidence" value="ECO:0007669"/>
    <property type="project" value="UniProtKB-KW"/>
</dbReference>
<dbReference type="InterPro" id="IPR049046">
    <property type="entry name" value="Beta-AFase-like_GH127_middle"/>
</dbReference>
<evidence type="ECO:0000256" key="1">
    <source>
        <dbReference type="SAM" id="SignalP"/>
    </source>
</evidence>
<reference evidence="5 6" key="1">
    <citation type="journal article" date="2019" name="Nat. Med.">
        <title>A library of human gut bacterial isolates paired with longitudinal multiomics data enables mechanistic microbiome research.</title>
        <authorList>
            <person name="Poyet M."/>
            <person name="Groussin M."/>
            <person name="Gibbons S.M."/>
            <person name="Avila-Pacheco J."/>
            <person name="Jiang X."/>
            <person name="Kearney S.M."/>
            <person name="Perrotta A.R."/>
            <person name="Berdy B."/>
            <person name="Zhao S."/>
            <person name="Lieberman T.D."/>
            <person name="Swanson P.K."/>
            <person name="Smith M."/>
            <person name="Roesemann S."/>
            <person name="Alexander J.E."/>
            <person name="Rich S.A."/>
            <person name="Livny J."/>
            <person name="Vlamakis H."/>
            <person name="Clish C."/>
            <person name="Bullock K."/>
            <person name="Deik A."/>
            <person name="Scott J."/>
            <person name="Pierce K.A."/>
            <person name="Xavier R.J."/>
            <person name="Alm E.J."/>
        </authorList>
    </citation>
    <scope>NUCLEOTIDE SEQUENCE [LARGE SCALE GENOMIC DNA]</scope>
    <source>
        <strain evidence="5 6">BIOML-A134</strain>
    </source>
</reference>
<dbReference type="Gene3D" id="1.50.10.20">
    <property type="match status" value="1"/>
</dbReference>
<dbReference type="InterPro" id="IPR012878">
    <property type="entry name" value="Beta-AFase-like_GH127_cat"/>
</dbReference>
<comment type="caution">
    <text evidence="5">The sequence shown here is derived from an EMBL/GenBank/DDBJ whole genome shotgun (WGS) entry which is preliminary data.</text>
</comment>
<organism evidence="5 6">
    <name type="scientific">Bacteroides ovatus</name>
    <dbReference type="NCBI Taxonomy" id="28116"/>
    <lineage>
        <taxon>Bacteria</taxon>
        <taxon>Pseudomonadati</taxon>
        <taxon>Bacteroidota</taxon>
        <taxon>Bacteroidia</taxon>
        <taxon>Bacteroidales</taxon>
        <taxon>Bacteroidaceae</taxon>
        <taxon>Bacteroides</taxon>
    </lineage>
</organism>
<dbReference type="InterPro" id="IPR008928">
    <property type="entry name" value="6-hairpin_glycosidase_sf"/>
</dbReference>
<dbReference type="EMBL" id="VWKB01000050">
    <property type="protein sequence ID" value="KAA4089863.1"/>
    <property type="molecule type" value="Genomic_DNA"/>
</dbReference>
<evidence type="ECO:0000313" key="6">
    <source>
        <dbReference type="Proteomes" id="UP000473905"/>
    </source>
</evidence>
<dbReference type="InterPro" id="IPR049049">
    <property type="entry name" value="Beta-AFase-like_GH127_C"/>
</dbReference>
<keyword evidence="6" id="KW-1185">Reference proteome</keyword>
<feature type="domain" description="Non-reducing end beta-L-arabinofuranosidase-like GH127 middle" evidence="3">
    <location>
        <begin position="463"/>
        <end position="556"/>
    </location>
</feature>